<reference evidence="6" key="1">
    <citation type="submission" date="2022-11" db="EMBL/GenBank/DDBJ databases">
        <title>Centuries of genome instability and evolution in soft-shell clam transmissible cancer (bioRxiv).</title>
        <authorList>
            <person name="Hart S.F.M."/>
            <person name="Yonemitsu M.A."/>
            <person name="Giersch R.M."/>
            <person name="Beal B.F."/>
            <person name="Arriagada G."/>
            <person name="Davis B.W."/>
            <person name="Ostrander E.A."/>
            <person name="Goff S.P."/>
            <person name="Metzger M.J."/>
        </authorList>
    </citation>
    <scope>NUCLEOTIDE SEQUENCE</scope>
    <source>
        <strain evidence="6">MELC-2E11</strain>
        <tissue evidence="6">Siphon/mantle</tissue>
    </source>
</reference>
<gene>
    <name evidence="6" type="ORF">MAR_026147</name>
</gene>
<protein>
    <submittedName>
        <fullName evidence="6">AGRL3-like protein</fullName>
    </submittedName>
</protein>
<keyword evidence="7" id="KW-1185">Reference proteome</keyword>
<accession>A0ABY7ESR5</accession>
<sequence length="113" mass="12626">TVCRWIAVSLHVVFLTVFFTMLSVGLNVYVAVAVVFKSGKNKLVVCWLDVDHWMFWTFAGPAAFVILVNGIIILVVLVKICNTQAAKNKETLDRINCCINAKETNKEPIPTEN</sequence>
<feature type="transmembrane region" description="Helical" evidence="5">
    <location>
        <begin position="12"/>
        <end position="36"/>
    </location>
</feature>
<evidence type="ECO:0000256" key="4">
    <source>
        <dbReference type="ARBA" id="ARBA00023136"/>
    </source>
</evidence>
<feature type="transmembrane region" description="Helical" evidence="5">
    <location>
        <begin position="56"/>
        <end position="78"/>
    </location>
</feature>
<dbReference type="Pfam" id="PF00002">
    <property type="entry name" value="7tm_2"/>
    <property type="match status" value="1"/>
</dbReference>
<dbReference type="Proteomes" id="UP001164746">
    <property type="component" value="Chromosome 8"/>
</dbReference>
<feature type="non-terminal residue" evidence="6">
    <location>
        <position position="1"/>
    </location>
</feature>
<evidence type="ECO:0000256" key="1">
    <source>
        <dbReference type="ARBA" id="ARBA00004141"/>
    </source>
</evidence>
<dbReference type="Gene3D" id="1.20.1070.10">
    <property type="entry name" value="Rhodopsin 7-helix transmembrane proteins"/>
    <property type="match status" value="1"/>
</dbReference>
<comment type="subcellular location">
    <subcellularLocation>
        <location evidence="1">Membrane</location>
        <topology evidence="1">Multi-pass membrane protein</topology>
    </subcellularLocation>
</comment>
<name>A0ABY7ESR5_MYAAR</name>
<evidence type="ECO:0000256" key="3">
    <source>
        <dbReference type="ARBA" id="ARBA00022989"/>
    </source>
</evidence>
<dbReference type="InterPro" id="IPR000832">
    <property type="entry name" value="GPCR_2_secretin-like"/>
</dbReference>
<dbReference type="PANTHER" id="PTHR12011:SF347">
    <property type="entry name" value="FI21270P1-RELATED"/>
    <property type="match status" value="1"/>
</dbReference>
<organism evidence="6 7">
    <name type="scientific">Mya arenaria</name>
    <name type="common">Soft-shell clam</name>
    <dbReference type="NCBI Taxonomy" id="6604"/>
    <lineage>
        <taxon>Eukaryota</taxon>
        <taxon>Metazoa</taxon>
        <taxon>Spiralia</taxon>
        <taxon>Lophotrochozoa</taxon>
        <taxon>Mollusca</taxon>
        <taxon>Bivalvia</taxon>
        <taxon>Autobranchia</taxon>
        <taxon>Heteroconchia</taxon>
        <taxon>Euheterodonta</taxon>
        <taxon>Imparidentia</taxon>
        <taxon>Neoheterodontei</taxon>
        <taxon>Myida</taxon>
        <taxon>Myoidea</taxon>
        <taxon>Myidae</taxon>
        <taxon>Mya</taxon>
    </lineage>
</organism>
<keyword evidence="3 5" id="KW-1133">Transmembrane helix</keyword>
<keyword evidence="2 5" id="KW-0812">Transmembrane</keyword>
<dbReference type="PANTHER" id="PTHR12011">
    <property type="entry name" value="ADHESION G-PROTEIN COUPLED RECEPTOR"/>
    <property type="match status" value="1"/>
</dbReference>
<evidence type="ECO:0000256" key="5">
    <source>
        <dbReference type="SAM" id="Phobius"/>
    </source>
</evidence>
<proteinExistence type="predicted"/>
<keyword evidence="4 5" id="KW-0472">Membrane</keyword>
<evidence type="ECO:0000313" key="6">
    <source>
        <dbReference type="EMBL" id="WAR11967.1"/>
    </source>
</evidence>
<evidence type="ECO:0000256" key="2">
    <source>
        <dbReference type="ARBA" id="ARBA00022692"/>
    </source>
</evidence>
<evidence type="ECO:0000313" key="7">
    <source>
        <dbReference type="Proteomes" id="UP001164746"/>
    </source>
</evidence>
<dbReference type="EMBL" id="CP111019">
    <property type="protein sequence ID" value="WAR11967.1"/>
    <property type="molecule type" value="Genomic_DNA"/>
</dbReference>